<evidence type="ECO:0000313" key="5">
    <source>
        <dbReference type="EMBL" id="GAG85292.1"/>
    </source>
</evidence>
<protein>
    <recommendedName>
        <fullName evidence="4">Prohead serine protease domain-containing protein</fullName>
    </recommendedName>
</protein>
<proteinExistence type="predicted"/>
<accession>X1BVX5</accession>
<keyword evidence="3" id="KW-0378">Hydrolase</keyword>
<dbReference type="GO" id="GO:0006508">
    <property type="term" value="P:proteolysis"/>
    <property type="evidence" value="ECO:0007669"/>
    <property type="project" value="UniProtKB-KW"/>
</dbReference>
<feature type="non-terminal residue" evidence="5">
    <location>
        <position position="1"/>
    </location>
</feature>
<sequence>VRFLINHDGLPLARTTNGTLRLSTDATGLRYEAEVANTSLGRDLVELMKNGTINQSSFAFTVDDDSWEVKDGMNVRTINKVSRLYDVSAVTYPAYEEASVGG</sequence>
<dbReference type="EMBL" id="BART01019367">
    <property type="protein sequence ID" value="GAG85292.1"/>
    <property type="molecule type" value="Genomic_DNA"/>
</dbReference>
<keyword evidence="2" id="KW-0645">Protease</keyword>
<organism evidence="5">
    <name type="scientific">marine sediment metagenome</name>
    <dbReference type="NCBI Taxonomy" id="412755"/>
    <lineage>
        <taxon>unclassified sequences</taxon>
        <taxon>metagenomes</taxon>
        <taxon>ecological metagenomes</taxon>
    </lineage>
</organism>
<dbReference type="Pfam" id="PF04586">
    <property type="entry name" value="Peptidase_S78"/>
    <property type="match status" value="1"/>
</dbReference>
<evidence type="ECO:0000256" key="1">
    <source>
        <dbReference type="ARBA" id="ARBA00022612"/>
    </source>
</evidence>
<evidence type="ECO:0000256" key="3">
    <source>
        <dbReference type="ARBA" id="ARBA00022801"/>
    </source>
</evidence>
<dbReference type="AlphaFoldDB" id="X1BVX5"/>
<evidence type="ECO:0000259" key="4">
    <source>
        <dbReference type="Pfam" id="PF04586"/>
    </source>
</evidence>
<feature type="domain" description="Prohead serine protease" evidence="4">
    <location>
        <begin position="1"/>
        <end position="100"/>
    </location>
</feature>
<dbReference type="InterPro" id="IPR054613">
    <property type="entry name" value="Peptidase_S78_dom"/>
</dbReference>
<comment type="caution">
    <text evidence="5">The sequence shown here is derived from an EMBL/GenBank/DDBJ whole genome shotgun (WGS) entry which is preliminary data.</text>
</comment>
<reference evidence="5" key="1">
    <citation type="journal article" date="2014" name="Front. Microbiol.">
        <title>High frequency of phylogenetically diverse reductive dehalogenase-homologous genes in deep subseafloor sedimentary metagenomes.</title>
        <authorList>
            <person name="Kawai M."/>
            <person name="Futagami T."/>
            <person name="Toyoda A."/>
            <person name="Takaki Y."/>
            <person name="Nishi S."/>
            <person name="Hori S."/>
            <person name="Arai W."/>
            <person name="Tsubouchi T."/>
            <person name="Morono Y."/>
            <person name="Uchiyama I."/>
            <person name="Ito T."/>
            <person name="Fujiyama A."/>
            <person name="Inagaki F."/>
            <person name="Takami H."/>
        </authorList>
    </citation>
    <scope>NUCLEOTIDE SEQUENCE</scope>
    <source>
        <strain evidence="5">Expedition CK06-06</strain>
    </source>
</reference>
<keyword evidence="1" id="KW-1188">Viral release from host cell</keyword>
<gene>
    <name evidence="5" type="ORF">S01H4_36266</name>
</gene>
<dbReference type="InterPro" id="IPR006433">
    <property type="entry name" value="Prohead_protease"/>
</dbReference>
<evidence type="ECO:0000256" key="2">
    <source>
        <dbReference type="ARBA" id="ARBA00022670"/>
    </source>
</evidence>
<name>X1BVX5_9ZZZZ</name>
<dbReference type="GO" id="GO:0008233">
    <property type="term" value="F:peptidase activity"/>
    <property type="evidence" value="ECO:0007669"/>
    <property type="project" value="UniProtKB-KW"/>
</dbReference>
<dbReference type="NCBIfam" id="TIGR01543">
    <property type="entry name" value="proheadase_HK97"/>
    <property type="match status" value="1"/>
</dbReference>